<reference evidence="2 3" key="1">
    <citation type="journal article" date="2018" name="BMC Genomics">
        <title>Genomic comparison of Trypanosoma conorhini and Trypanosoma rangeli to Trypanosoma cruzi strains of high and low virulence.</title>
        <authorList>
            <person name="Bradwell K.R."/>
            <person name="Koparde V.N."/>
            <person name="Matveyev A.V."/>
            <person name="Serrano M.G."/>
            <person name="Alves J.M."/>
            <person name="Parikh H."/>
            <person name="Huang B."/>
            <person name="Lee V."/>
            <person name="Espinosa-Alvarez O."/>
            <person name="Ortiz P.A."/>
            <person name="Costa-Martins A.G."/>
            <person name="Teixeira M.M."/>
            <person name="Buck G.A."/>
        </authorList>
    </citation>
    <scope>NUCLEOTIDE SEQUENCE [LARGE SCALE GENOMIC DNA]</scope>
    <source>
        <strain evidence="2 3">025E</strain>
    </source>
</reference>
<name>A0A3R7RKR3_9TRYP</name>
<dbReference type="AlphaFoldDB" id="A0A3R7RKR3"/>
<proteinExistence type="predicted"/>
<dbReference type="OrthoDB" id="242757at2759"/>
<sequence length="357" mass="38782">MYDDGCFTDCNVPSDASYAKAFDQQSASSSTQVPSKSSCLATNVSTQQTGGEIAASQDRETPSETILPAYFDQGIPSVFNECWVVFGGDEAIAPSEGQVSLLPLRDEVDTLTRVRSANGTRECGCGLPPSSSSLWGSYPFQTSERVGWTEASPPSARATSSQSSHCAATQSACAPEGAIKNLPRPSIYPFFEDLWVTRGSNSLGCPRQEQHLSEKGHAVTPFLAPVELLKLRGHQPALQCRSANSNSNLLNAVGVAQRETCVEVPEKVTETVKAKTADALPSDEARGKRETEKETLSRAERGCVTEPPRSELEDRMRLRQKCLDPETYFAIRRGAHRASLALVRQRLNGHFTHSKTQ</sequence>
<evidence type="ECO:0000313" key="2">
    <source>
        <dbReference type="EMBL" id="RNF06119.1"/>
    </source>
</evidence>
<feature type="compositionally biased region" description="Basic and acidic residues" evidence="1">
    <location>
        <begin position="283"/>
        <end position="311"/>
    </location>
</feature>
<gene>
    <name evidence="2" type="ORF">Tco025E_07659</name>
</gene>
<accession>A0A3R7RKR3</accession>
<evidence type="ECO:0000313" key="3">
    <source>
        <dbReference type="Proteomes" id="UP000284403"/>
    </source>
</evidence>
<protein>
    <submittedName>
        <fullName evidence="2">Uncharacterized protein</fullName>
    </submittedName>
</protein>
<comment type="caution">
    <text evidence="2">The sequence shown here is derived from an EMBL/GenBank/DDBJ whole genome shotgun (WGS) entry which is preliminary data.</text>
</comment>
<evidence type="ECO:0000256" key="1">
    <source>
        <dbReference type="SAM" id="MobiDB-lite"/>
    </source>
</evidence>
<dbReference type="RefSeq" id="XP_029225385.1">
    <property type="nucleotide sequence ID" value="XM_029374521.1"/>
</dbReference>
<dbReference type="Proteomes" id="UP000284403">
    <property type="component" value="Unassembled WGS sequence"/>
</dbReference>
<dbReference type="GeneID" id="40321270"/>
<keyword evidence="3" id="KW-1185">Reference proteome</keyword>
<feature type="region of interest" description="Disordered" evidence="1">
    <location>
        <begin position="277"/>
        <end position="311"/>
    </location>
</feature>
<dbReference type="EMBL" id="MKKU01000611">
    <property type="protein sequence ID" value="RNF06119.1"/>
    <property type="molecule type" value="Genomic_DNA"/>
</dbReference>
<organism evidence="2 3">
    <name type="scientific">Trypanosoma conorhini</name>
    <dbReference type="NCBI Taxonomy" id="83891"/>
    <lineage>
        <taxon>Eukaryota</taxon>
        <taxon>Discoba</taxon>
        <taxon>Euglenozoa</taxon>
        <taxon>Kinetoplastea</taxon>
        <taxon>Metakinetoplastina</taxon>
        <taxon>Trypanosomatida</taxon>
        <taxon>Trypanosomatidae</taxon>
        <taxon>Trypanosoma</taxon>
    </lineage>
</organism>